<sequence>MSRSLYRGRRCRSPNHGSCSPDFNDAAPEILASNSEKRGGVTLDSDSEEPYISGTGQGAPVVGGGHYIRSLRGESWHLDAALFAKQPRTAELHEKKMADHYQTVEANAAAGENELAASSTGGGIKRRSLDSPDAPETPECSGGRDTSTRRPEQGIFLPTTSPKKRQKLAASSTDTCTKRRPSDSLDAPETPKRLGGSTTTTQRPVVFSLPTSPPQKRQKLASPFEFNSSTQEPTVANIADAIRDAGDEIKEALDWQNALLKDILKALVYGRNFTAKLLFSFSSLLCPPEL</sequence>
<feature type="region of interest" description="Disordered" evidence="1">
    <location>
        <begin position="1"/>
        <end position="58"/>
    </location>
</feature>
<keyword evidence="3" id="KW-1185">Reference proteome</keyword>
<evidence type="ECO:0000256" key="1">
    <source>
        <dbReference type="SAM" id="MobiDB-lite"/>
    </source>
</evidence>
<dbReference type="AlphaFoldDB" id="A0A0C3JN46"/>
<protein>
    <submittedName>
        <fullName evidence="2">Uncharacterized protein</fullName>
    </submittedName>
</protein>
<name>A0A0C3JN46_PISTI</name>
<reference evidence="2 3" key="1">
    <citation type="submission" date="2014-04" db="EMBL/GenBank/DDBJ databases">
        <authorList>
            <consortium name="DOE Joint Genome Institute"/>
            <person name="Kuo A."/>
            <person name="Kohler A."/>
            <person name="Costa M.D."/>
            <person name="Nagy L.G."/>
            <person name="Floudas D."/>
            <person name="Copeland A."/>
            <person name="Barry K.W."/>
            <person name="Cichocki N."/>
            <person name="Veneault-Fourrey C."/>
            <person name="LaButti K."/>
            <person name="Lindquist E.A."/>
            <person name="Lipzen A."/>
            <person name="Lundell T."/>
            <person name="Morin E."/>
            <person name="Murat C."/>
            <person name="Sun H."/>
            <person name="Tunlid A."/>
            <person name="Henrissat B."/>
            <person name="Grigoriev I.V."/>
            <person name="Hibbett D.S."/>
            <person name="Martin F."/>
            <person name="Nordberg H.P."/>
            <person name="Cantor M.N."/>
            <person name="Hua S.X."/>
        </authorList>
    </citation>
    <scope>NUCLEOTIDE SEQUENCE [LARGE SCALE GENOMIC DNA]</scope>
    <source>
        <strain evidence="2 3">Marx 270</strain>
    </source>
</reference>
<reference evidence="3" key="2">
    <citation type="submission" date="2015-01" db="EMBL/GenBank/DDBJ databases">
        <title>Evolutionary Origins and Diversification of the Mycorrhizal Mutualists.</title>
        <authorList>
            <consortium name="DOE Joint Genome Institute"/>
            <consortium name="Mycorrhizal Genomics Consortium"/>
            <person name="Kohler A."/>
            <person name="Kuo A."/>
            <person name="Nagy L.G."/>
            <person name="Floudas D."/>
            <person name="Copeland A."/>
            <person name="Barry K.W."/>
            <person name="Cichocki N."/>
            <person name="Veneault-Fourrey C."/>
            <person name="LaButti K."/>
            <person name="Lindquist E.A."/>
            <person name="Lipzen A."/>
            <person name="Lundell T."/>
            <person name="Morin E."/>
            <person name="Murat C."/>
            <person name="Riley R."/>
            <person name="Ohm R."/>
            <person name="Sun H."/>
            <person name="Tunlid A."/>
            <person name="Henrissat B."/>
            <person name="Grigoriev I.V."/>
            <person name="Hibbett D.S."/>
            <person name="Martin F."/>
        </authorList>
    </citation>
    <scope>NUCLEOTIDE SEQUENCE [LARGE SCALE GENOMIC DNA]</scope>
    <source>
        <strain evidence="3">Marx 270</strain>
    </source>
</reference>
<organism evidence="2 3">
    <name type="scientific">Pisolithus tinctorius Marx 270</name>
    <dbReference type="NCBI Taxonomy" id="870435"/>
    <lineage>
        <taxon>Eukaryota</taxon>
        <taxon>Fungi</taxon>
        <taxon>Dikarya</taxon>
        <taxon>Basidiomycota</taxon>
        <taxon>Agaricomycotina</taxon>
        <taxon>Agaricomycetes</taxon>
        <taxon>Agaricomycetidae</taxon>
        <taxon>Boletales</taxon>
        <taxon>Sclerodermatineae</taxon>
        <taxon>Pisolithaceae</taxon>
        <taxon>Pisolithus</taxon>
    </lineage>
</organism>
<feature type="compositionally biased region" description="Basic residues" evidence="1">
    <location>
        <begin position="1"/>
        <end position="13"/>
    </location>
</feature>
<accession>A0A0C3JN46</accession>
<gene>
    <name evidence="2" type="ORF">M404DRAFT_10478</name>
</gene>
<evidence type="ECO:0000313" key="3">
    <source>
        <dbReference type="Proteomes" id="UP000054217"/>
    </source>
</evidence>
<dbReference type="EMBL" id="KN832010">
    <property type="protein sequence ID" value="KIN98946.1"/>
    <property type="molecule type" value="Genomic_DNA"/>
</dbReference>
<evidence type="ECO:0000313" key="2">
    <source>
        <dbReference type="EMBL" id="KIN98946.1"/>
    </source>
</evidence>
<dbReference type="InParanoid" id="A0A0C3JN46"/>
<dbReference type="HOGENOM" id="CLU_960162_0_0_1"/>
<dbReference type="Proteomes" id="UP000054217">
    <property type="component" value="Unassembled WGS sequence"/>
</dbReference>
<feature type="region of interest" description="Disordered" evidence="1">
    <location>
        <begin position="111"/>
        <end position="204"/>
    </location>
</feature>
<proteinExistence type="predicted"/>